<name>A0AAV9R2V9_9TELE</name>
<feature type="region of interest" description="Disordered" evidence="1">
    <location>
        <begin position="206"/>
        <end position="228"/>
    </location>
</feature>
<sequence>MFPANLDLMDARQDAAMDRWVQHQIEEAKRLLPEDLEVLPSPLLLEEMEHEVAQRRDGQEDAPLLLPLPRFSLSDPASPCCHRAPELKPTSPWSGRGTVNLFNYLSREAEKTPCHAAGLSVPQPDYDGSRLAIPCLGTGPLSRHSSSPPLHPAANPSSSSHHKKSRSGAIPSPLLRQLQRCFPSLHLPQHHLPGLLQLCLCHNRGESQRNGGKLPDSSNGSFTAGHLHPPQISRAKLQLSPCHASRAAQLMPGLESVAGLESAAAQLTPGLESAAAQLTPGLKSVAGLESAAAQLTPGLENAAAQRQSPPPATEGLCDASGPAPATEGLLDTSALTPDDELLCAPELFNGFLSGFLAELLCASAGWLDAPAPVSAVGRLDAPVSVSAVGRLDTTVSAVGRHDAPATVSAVGRLDTPVTAPASVGELDTPGRMEDVQTLGPKAFQGFMEKPVLILVPELRDEGFEDKSLSDPVPERLEGEPLPDLVGFKEELLHAPVPGLTTGGSAGSSSASEGSPGTVSASEGSAGAVSASEGSPDAVSVRIEDNLSADPCLRHRRRPPTLLLSCRRPPMSPHLCRPPGLHLATSRQGLHASVGLQVFVFDDVAGCPGL</sequence>
<organism evidence="2 3">
    <name type="scientific">Crenichthys baileyi</name>
    <name type="common">White River springfish</name>
    <dbReference type="NCBI Taxonomy" id="28760"/>
    <lineage>
        <taxon>Eukaryota</taxon>
        <taxon>Metazoa</taxon>
        <taxon>Chordata</taxon>
        <taxon>Craniata</taxon>
        <taxon>Vertebrata</taxon>
        <taxon>Euteleostomi</taxon>
        <taxon>Actinopterygii</taxon>
        <taxon>Neopterygii</taxon>
        <taxon>Teleostei</taxon>
        <taxon>Neoteleostei</taxon>
        <taxon>Acanthomorphata</taxon>
        <taxon>Ovalentaria</taxon>
        <taxon>Atherinomorphae</taxon>
        <taxon>Cyprinodontiformes</taxon>
        <taxon>Goodeidae</taxon>
        <taxon>Crenichthys</taxon>
    </lineage>
</organism>
<evidence type="ECO:0000313" key="2">
    <source>
        <dbReference type="EMBL" id="KAK5604121.1"/>
    </source>
</evidence>
<comment type="caution">
    <text evidence="2">The sequence shown here is derived from an EMBL/GenBank/DDBJ whole genome shotgun (WGS) entry which is preliminary data.</text>
</comment>
<feature type="region of interest" description="Disordered" evidence="1">
    <location>
        <begin position="299"/>
        <end position="324"/>
    </location>
</feature>
<dbReference type="Proteomes" id="UP001311232">
    <property type="component" value="Unassembled WGS sequence"/>
</dbReference>
<feature type="compositionally biased region" description="Low complexity" evidence="1">
    <location>
        <begin position="140"/>
        <end position="159"/>
    </location>
</feature>
<evidence type="ECO:0000256" key="1">
    <source>
        <dbReference type="SAM" id="MobiDB-lite"/>
    </source>
</evidence>
<feature type="region of interest" description="Disordered" evidence="1">
    <location>
        <begin position="495"/>
        <end position="536"/>
    </location>
</feature>
<proteinExistence type="predicted"/>
<feature type="compositionally biased region" description="Low complexity" evidence="1">
    <location>
        <begin position="506"/>
        <end position="534"/>
    </location>
</feature>
<evidence type="ECO:0000313" key="3">
    <source>
        <dbReference type="Proteomes" id="UP001311232"/>
    </source>
</evidence>
<dbReference type="AlphaFoldDB" id="A0AAV9R2V9"/>
<keyword evidence="3" id="KW-1185">Reference proteome</keyword>
<feature type="region of interest" description="Disordered" evidence="1">
    <location>
        <begin position="137"/>
        <end position="169"/>
    </location>
</feature>
<gene>
    <name evidence="2" type="ORF">CRENBAI_023109</name>
</gene>
<dbReference type="EMBL" id="JAHHUM010002372">
    <property type="protein sequence ID" value="KAK5604121.1"/>
    <property type="molecule type" value="Genomic_DNA"/>
</dbReference>
<reference evidence="2 3" key="1">
    <citation type="submission" date="2021-06" db="EMBL/GenBank/DDBJ databases">
        <authorList>
            <person name="Palmer J.M."/>
        </authorList>
    </citation>
    <scope>NUCLEOTIDE SEQUENCE [LARGE SCALE GENOMIC DNA]</scope>
    <source>
        <strain evidence="2 3">MEX-2019</strain>
        <tissue evidence="2">Muscle</tissue>
    </source>
</reference>
<accession>A0AAV9R2V9</accession>
<protein>
    <submittedName>
        <fullName evidence="2">Uncharacterized protein</fullName>
    </submittedName>
</protein>